<feature type="transmembrane region" description="Helical" evidence="9">
    <location>
        <begin position="375"/>
        <end position="395"/>
    </location>
</feature>
<feature type="compositionally biased region" description="Basic residues" evidence="8">
    <location>
        <begin position="134"/>
        <end position="178"/>
    </location>
</feature>
<dbReference type="GO" id="GO:0005886">
    <property type="term" value="C:plasma membrane"/>
    <property type="evidence" value="ECO:0007669"/>
    <property type="project" value="UniProtKB-SubCell"/>
</dbReference>
<feature type="compositionally biased region" description="Basic and acidic residues" evidence="8">
    <location>
        <begin position="34"/>
        <end position="47"/>
    </location>
</feature>
<name>A0A066YNC7_9ACTN</name>
<evidence type="ECO:0000256" key="9">
    <source>
        <dbReference type="SAM" id="Phobius"/>
    </source>
</evidence>
<dbReference type="EMBL" id="JNBY01000096">
    <property type="protein sequence ID" value="KDN82993.1"/>
    <property type="molecule type" value="Genomic_DNA"/>
</dbReference>
<keyword evidence="5 9" id="KW-1133">Transmembrane helix</keyword>
<evidence type="ECO:0000256" key="6">
    <source>
        <dbReference type="ARBA" id="ARBA00023136"/>
    </source>
</evidence>
<evidence type="ECO:0000256" key="1">
    <source>
        <dbReference type="ARBA" id="ARBA00004651"/>
    </source>
</evidence>
<feature type="compositionally biased region" description="Basic residues" evidence="8">
    <location>
        <begin position="72"/>
        <end position="88"/>
    </location>
</feature>
<protein>
    <recommendedName>
        <fullName evidence="10">Major facilitator superfamily (MFS) profile domain-containing protein</fullName>
    </recommendedName>
</protein>
<dbReference type="HOGENOM" id="CLU_570830_0_0_11"/>
<dbReference type="InterPro" id="IPR020846">
    <property type="entry name" value="MFS_dom"/>
</dbReference>
<feature type="compositionally biased region" description="Basic residues" evidence="8">
    <location>
        <begin position="96"/>
        <end position="114"/>
    </location>
</feature>
<comment type="caution">
    <text evidence="11">The sequence shown here is derived from an EMBL/GenBank/DDBJ whole genome shotgun (WGS) entry which is preliminary data.</text>
</comment>
<keyword evidence="12" id="KW-1185">Reference proteome</keyword>
<dbReference type="InterPro" id="IPR011701">
    <property type="entry name" value="MFS"/>
</dbReference>
<gene>
    <name evidence="11" type="ORF">KCH_51390</name>
</gene>
<dbReference type="GO" id="GO:0022857">
    <property type="term" value="F:transmembrane transporter activity"/>
    <property type="evidence" value="ECO:0007669"/>
    <property type="project" value="InterPro"/>
</dbReference>
<feature type="transmembrane region" description="Helical" evidence="9">
    <location>
        <begin position="344"/>
        <end position="363"/>
    </location>
</feature>
<feature type="transmembrane region" description="Helical" evidence="9">
    <location>
        <begin position="239"/>
        <end position="256"/>
    </location>
</feature>
<dbReference type="SUPFAM" id="SSF103473">
    <property type="entry name" value="MFS general substrate transporter"/>
    <property type="match status" value="1"/>
</dbReference>
<feature type="transmembrane region" description="Helical" evidence="9">
    <location>
        <begin position="438"/>
        <end position="459"/>
    </location>
</feature>
<comment type="subcellular location">
    <subcellularLocation>
        <location evidence="1">Cell membrane</location>
        <topology evidence="1">Multi-pass membrane protein</topology>
    </subcellularLocation>
</comment>
<organism evidence="11 12">
    <name type="scientific">Kitasatospora cheerisanensis KCTC 2395</name>
    <dbReference type="NCBI Taxonomy" id="1348663"/>
    <lineage>
        <taxon>Bacteria</taxon>
        <taxon>Bacillati</taxon>
        <taxon>Actinomycetota</taxon>
        <taxon>Actinomycetes</taxon>
        <taxon>Kitasatosporales</taxon>
        <taxon>Streptomycetaceae</taxon>
        <taxon>Kitasatospora</taxon>
    </lineage>
</organism>
<keyword evidence="7" id="KW-0046">Antibiotic resistance</keyword>
<dbReference type="PANTHER" id="PTHR42718">
    <property type="entry name" value="MAJOR FACILITATOR SUPERFAMILY MULTIDRUG TRANSPORTER MFSC"/>
    <property type="match status" value="1"/>
</dbReference>
<keyword evidence="6 9" id="KW-0472">Membrane</keyword>
<evidence type="ECO:0000313" key="12">
    <source>
        <dbReference type="Proteomes" id="UP000027178"/>
    </source>
</evidence>
<evidence type="ECO:0000313" key="11">
    <source>
        <dbReference type="EMBL" id="KDN82993.1"/>
    </source>
</evidence>
<feature type="compositionally biased region" description="Basic and acidic residues" evidence="8">
    <location>
        <begin position="115"/>
        <end position="133"/>
    </location>
</feature>
<dbReference type="PROSITE" id="PS50850">
    <property type="entry name" value="MFS"/>
    <property type="match status" value="1"/>
</dbReference>
<feature type="region of interest" description="Disordered" evidence="8">
    <location>
        <begin position="1"/>
        <end position="236"/>
    </location>
</feature>
<keyword evidence="3" id="KW-1003">Cell membrane</keyword>
<feature type="transmembrane region" description="Helical" evidence="9">
    <location>
        <begin position="307"/>
        <end position="332"/>
    </location>
</feature>
<dbReference type="Pfam" id="PF07690">
    <property type="entry name" value="MFS_1"/>
    <property type="match status" value="1"/>
</dbReference>
<evidence type="ECO:0000256" key="7">
    <source>
        <dbReference type="ARBA" id="ARBA00023251"/>
    </source>
</evidence>
<evidence type="ECO:0000256" key="3">
    <source>
        <dbReference type="ARBA" id="ARBA00022475"/>
    </source>
</evidence>
<sequence length="478" mass="51441">MEGARARAPPGEGDTHVRTPVTRPLAGPRGGLRRHADGDPGRLDHHRCAARHPGRAAHRPGRTGLGGGRLRDRLRRPAAARRTPRRPARPPPDLPRRHRRLHRRVRALRPRRRPRDADRRPLPAGRRRGDGLRRRPRHGGRAVPRTRRPGQGVRRRRLHRRGRRLARPGARRRAHRGTRLALDLLHQPADRRRRARRRPAPAAPRRGGPRQGRPGRPRRRAGHRRTDARRVDHRRGRPARLGPAAAALALLAAFVLRQTRAAVPLLPLRILARRTTALANLVQILLLAAMFGFQVLVALYLQNVQHYGPLATGLAMLPAALTIGAVSLLVAARAIGRLGERRTLLLGLALLTAGLALLVRLPAGHFRYAVDLLPTMLLGAGFGLAATALTALGMADARPEDAGLLSGVLNTTQQVGAALGVAVLTALAGGAGNAVGGFHLAFGVGAALLLAAFLLATALPARTAPAGEAAEPPVLVAN</sequence>
<evidence type="ECO:0000256" key="8">
    <source>
        <dbReference type="SAM" id="MobiDB-lite"/>
    </source>
</evidence>
<keyword evidence="2" id="KW-0813">Transport</keyword>
<reference evidence="11 12" key="1">
    <citation type="submission" date="2014-05" db="EMBL/GenBank/DDBJ databases">
        <title>Draft Genome Sequence of Kitasatospora cheerisanensis KCTC 2395.</title>
        <authorList>
            <person name="Nam D.H."/>
        </authorList>
    </citation>
    <scope>NUCLEOTIDE SEQUENCE [LARGE SCALE GENOMIC DNA]</scope>
    <source>
        <strain evidence="11 12">KCTC 2395</strain>
    </source>
</reference>
<dbReference type="Gene3D" id="1.20.1250.20">
    <property type="entry name" value="MFS general substrate transporter like domains"/>
    <property type="match status" value="1"/>
</dbReference>
<dbReference type="AlphaFoldDB" id="A0A066YNC7"/>
<dbReference type="PATRIC" id="fig|1348663.4.peg.4974"/>
<evidence type="ECO:0000256" key="2">
    <source>
        <dbReference type="ARBA" id="ARBA00022448"/>
    </source>
</evidence>
<evidence type="ECO:0000259" key="10">
    <source>
        <dbReference type="PROSITE" id="PS50850"/>
    </source>
</evidence>
<feature type="domain" description="Major facilitator superfamily (MFS) profile" evidence="10">
    <location>
        <begin position="245"/>
        <end position="478"/>
    </location>
</feature>
<evidence type="ECO:0000256" key="5">
    <source>
        <dbReference type="ARBA" id="ARBA00022989"/>
    </source>
</evidence>
<accession>A0A066YNC7</accession>
<dbReference type="eggNOG" id="COG0477">
    <property type="taxonomic scope" value="Bacteria"/>
</dbReference>
<feature type="compositionally biased region" description="Basic residues" evidence="8">
    <location>
        <begin position="48"/>
        <end position="61"/>
    </location>
</feature>
<dbReference type="InterPro" id="IPR036259">
    <property type="entry name" value="MFS_trans_sf"/>
</dbReference>
<feature type="compositionally biased region" description="Low complexity" evidence="8">
    <location>
        <begin position="203"/>
        <end position="212"/>
    </location>
</feature>
<feature type="transmembrane region" description="Helical" evidence="9">
    <location>
        <begin position="277"/>
        <end position="301"/>
    </location>
</feature>
<dbReference type="PANTHER" id="PTHR42718:SF46">
    <property type="entry name" value="BLR6921 PROTEIN"/>
    <property type="match status" value="1"/>
</dbReference>
<evidence type="ECO:0000256" key="4">
    <source>
        <dbReference type="ARBA" id="ARBA00022692"/>
    </source>
</evidence>
<dbReference type="Proteomes" id="UP000027178">
    <property type="component" value="Unassembled WGS sequence"/>
</dbReference>
<keyword evidence="4 9" id="KW-0812">Transmembrane</keyword>
<feature type="compositionally biased region" description="Basic residues" evidence="8">
    <location>
        <begin position="213"/>
        <end position="223"/>
    </location>
</feature>
<proteinExistence type="predicted"/>
<dbReference type="GO" id="GO:0046677">
    <property type="term" value="P:response to antibiotic"/>
    <property type="evidence" value="ECO:0007669"/>
    <property type="project" value="UniProtKB-KW"/>
</dbReference>